<dbReference type="Pfam" id="PF03732">
    <property type="entry name" value="Retrotrans_gag"/>
    <property type="match status" value="1"/>
</dbReference>
<comment type="caution">
    <text evidence="2">The sequence shown here is derived from an EMBL/GenBank/DDBJ whole genome shotgun (WGS) entry which is preliminary data.</text>
</comment>
<reference evidence="2" key="1">
    <citation type="journal article" date="2019" name="Sci. Rep.">
        <title>Draft genome of Tanacetum cinerariifolium, the natural source of mosquito coil.</title>
        <authorList>
            <person name="Yamashiro T."/>
            <person name="Shiraishi A."/>
            <person name="Satake H."/>
            <person name="Nakayama K."/>
        </authorList>
    </citation>
    <scope>NUCLEOTIDE SEQUENCE</scope>
</reference>
<sequence length="256" mass="28861">MSSPNHHTFYIEDAFSSNSPNYTPALSDYSPASSGNTPFESSNNSYGLVPIASPTLSLFHNDPYMKVMHAYDAIIPPQVPIPPPTIVPPRLMLSPIFNPKEFFVLEELLPPKEQAAIWQLVADSVATALESQAANMVNTDNTNKNPEPRETLDARTLFSCSNCTEDCQVKFTTCTLIEDALSWWNYYAKPIGIEQADKIAWTELKRLLINKYCPRIEVRKMEDEFYNLVVKGNDLKTYARSFQELANLCPNMVPNN</sequence>
<protein>
    <submittedName>
        <fullName evidence="2">Reverse transcriptase domain-containing protein</fullName>
    </submittedName>
</protein>
<dbReference type="GO" id="GO:0003964">
    <property type="term" value="F:RNA-directed DNA polymerase activity"/>
    <property type="evidence" value="ECO:0007669"/>
    <property type="project" value="UniProtKB-KW"/>
</dbReference>
<dbReference type="EMBL" id="BKCJ010001497">
    <property type="protein sequence ID" value="GEU41894.1"/>
    <property type="molecule type" value="Genomic_DNA"/>
</dbReference>
<evidence type="ECO:0000313" key="2">
    <source>
        <dbReference type="EMBL" id="GEU41894.1"/>
    </source>
</evidence>
<keyword evidence="2" id="KW-0548">Nucleotidyltransferase</keyword>
<keyword evidence="2" id="KW-0695">RNA-directed DNA polymerase</keyword>
<evidence type="ECO:0000259" key="1">
    <source>
        <dbReference type="Pfam" id="PF03732"/>
    </source>
</evidence>
<feature type="domain" description="Retrotransposon gag" evidence="1">
    <location>
        <begin position="170"/>
        <end position="251"/>
    </location>
</feature>
<dbReference type="AlphaFoldDB" id="A0A6L2K1Z5"/>
<dbReference type="InterPro" id="IPR005162">
    <property type="entry name" value="Retrotrans_gag_dom"/>
</dbReference>
<organism evidence="2">
    <name type="scientific">Tanacetum cinerariifolium</name>
    <name type="common">Dalmatian daisy</name>
    <name type="synonym">Chrysanthemum cinerariifolium</name>
    <dbReference type="NCBI Taxonomy" id="118510"/>
    <lineage>
        <taxon>Eukaryota</taxon>
        <taxon>Viridiplantae</taxon>
        <taxon>Streptophyta</taxon>
        <taxon>Embryophyta</taxon>
        <taxon>Tracheophyta</taxon>
        <taxon>Spermatophyta</taxon>
        <taxon>Magnoliopsida</taxon>
        <taxon>eudicotyledons</taxon>
        <taxon>Gunneridae</taxon>
        <taxon>Pentapetalae</taxon>
        <taxon>asterids</taxon>
        <taxon>campanulids</taxon>
        <taxon>Asterales</taxon>
        <taxon>Asteraceae</taxon>
        <taxon>Asteroideae</taxon>
        <taxon>Anthemideae</taxon>
        <taxon>Anthemidinae</taxon>
        <taxon>Tanacetum</taxon>
    </lineage>
</organism>
<name>A0A6L2K1Z5_TANCI</name>
<keyword evidence="2" id="KW-0808">Transferase</keyword>
<gene>
    <name evidence="2" type="ORF">Tci_013872</name>
</gene>
<accession>A0A6L2K1Z5</accession>
<proteinExistence type="predicted"/>